<dbReference type="STRING" id="1178515.SY83_11005"/>
<gene>
    <name evidence="1" type="ORF">SY83_11005</name>
</gene>
<sequence>MNKLANKLEASYMEQFSCTGGACEDTCCQGWKIYIDRPTYKKYKNIKDAELGPMLDEAVKRQKKDANDNRYAYIQLDEQGFCPLLTEEKLCSLHKQLGESYLSTVCSKYPKIWNSVDGTLEVSGVVSCPEIARGVLLNPNYLEFNAGIHSFEQFNKNMIANGINTTANHDSGNLTPLFWPLRTFAIQVLQNRSYSINDRLIMLGMFFFECSELVRDNRSDTIDELIANYTHVIDSGDLRETLSEIPTVSSIQVEFLRLLTEILIQNKSARYEQCFTEFKAGIGMDAAFDLDQITVKYESAYNDYYVPFFNEREYIYENYLVNFVFSKLFPFNEKDLYDSYLMMIIHYSLIKMNLIGMSGYHKRLDEELVIKLFQSFSRNFEHSQSSLTSLMKIVHSVGYTQMSQLMILIKN</sequence>
<evidence type="ECO:0000313" key="1">
    <source>
        <dbReference type="EMBL" id="ANE46713.1"/>
    </source>
</evidence>
<evidence type="ECO:0008006" key="3">
    <source>
        <dbReference type="Google" id="ProtNLM"/>
    </source>
</evidence>
<dbReference type="AlphaFoldDB" id="A0A172TIU8"/>
<reference evidence="1 2" key="1">
    <citation type="submission" date="2015-01" db="EMBL/GenBank/DDBJ databases">
        <title>Paenibacillus swuensis/DY6/whole genome sequencing.</title>
        <authorList>
            <person name="Kim M.K."/>
            <person name="Srinivasan S."/>
            <person name="Lee J.-J."/>
        </authorList>
    </citation>
    <scope>NUCLEOTIDE SEQUENCE [LARGE SCALE GENOMIC DNA]</scope>
    <source>
        <strain evidence="1 2">DY6</strain>
    </source>
</reference>
<dbReference type="OrthoDB" id="86584at2"/>
<protein>
    <recommendedName>
        <fullName evidence="3">Lysine-N-methylase</fullName>
    </recommendedName>
</protein>
<dbReference type="Proteomes" id="UP000076927">
    <property type="component" value="Chromosome"/>
</dbReference>
<name>A0A172TIU8_9BACL</name>
<dbReference type="PATRIC" id="fig|1178515.4.peg.2209"/>
<evidence type="ECO:0000313" key="2">
    <source>
        <dbReference type="Proteomes" id="UP000076927"/>
    </source>
</evidence>
<dbReference type="EMBL" id="CP011388">
    <property type="protein sequence ID" value="ANE46713.1"/>
    <property type="molecule type" value="Genomic_DNA"/>
</dbReference>
<keyword evidence="2" id="KW-1185">Reference proteome</keyword>
<dbReference type="RefSeq" id="WP_068606450.1">
    <property type="nucleotide sequence ID" value="NZ_CP011388.1"/>
</dbReference>
<accession>A0A172TIU8</accession>
<dbReference type="KEGG" id="pswu:SY83_11005"/>
<dbReference type="NCBIfam" id="NF038110">
    <property type="entry name" value="Lys_methyl_FliB"/>
    <property type="match status" value="1"/>
</dbReference>
<organism evidence="1 2">
    <name type="scientific">Paenibacillus swuensis</name>
    <dbReference type="NCBI Taxonomy" id="1178515"/>
    <lineage>
        <taxon>Bacteria</taxon>
        <taxon>Bacillati</taxon>
        <taxon>Bacillota</taxon>
        <taxon>Bacilli</taxon>
        <taxon>Bacillales</taxon>
        <taxon>Paenibacillaceae</taxon>
        <taxon>Paenibacillus</taxon>
    </lineage>
</organism>
<proteinExistence type="predicted"/>